<feature type="region of interest" description="Disordered" evidence="1">
    <location>
        <begin position="358"/>
        <end position="424"/>
    </location>
</feature>
<evidence type="ECO:0000313" key="3">
    <source>
        <dbReference type="Proteomes" id="UP000295083"/>
    </source>
</evidence>
<dbReference type="AlphaFoldDB" id="A0A4R8QGD1"/>
<organism evidence="2 3">
    <name type="scientific">Colletotrichum spinosum</name>
    <dbReference type="NCBI Taxonomy" id="1347390"/>
    <lineage>
        <taxon>Eukaryota</taxon>
        <taxon>Fungi</taxon>
        <taxon>Dikarya</taxon>
        <taxon>Ascomycota</taxon>
        <taxon>Pezizomycotina</taxon>
        <taxon>Sordariomycetes</taxon>
        <taxon>Hypocreomycetidae</taxon>
        <taxon>Glomerellales</taxon>
        <taxon>Glomerellaceae</taxon>
        <taxon>Colletotrichum</taxon>
        <taxon>Colletotrichum orbiculare species complex</taxon>
    </lineage>
</organism>
<protein>
    <recommendedName>
        <fullName evidence="4">Transcriptional regulator</fullName>
    </recommendedName>
</protein>
<feature type="compositionally biased region" description="Basic and acidic residues" evidence="1">
    <location>
        <begin position="368"/>
        <end position="386"/>
    </location>
</feature>
<feature type="compositionally biased region" description="Acidic residues" evidence="1">
    <location>
        <begin position="387"/>
        <end position="397"/>
    </location>
</feature>
<dbReference type="InterPro" id="IPR037647">
    <property type="entry name" value="HIRIP3"/>
</dbReference>
<comment type="caution">
    <text evidence="2">The sequence shown here is derived from an EMBL/GenBank/DDBJ whole genome shotgun (WGS) entry which is preliminary data.</text>
</comment>
<reference evidence="2 3" key="1">
    <citation type="submission" date="2018-11" db="EMBL/GenBank/DDBJ databases">
        <title>Genome sequence and assembly of Colletotrichum spinosum.</title>
        <authorList>
            <person name="Gan P."/>
            <person name="Shirasu K."/>
        </authorList>
    </citation>
    <scope>NUCLEOTIDE SEQUENCE [LARGE SCALE GENOMIC DNA]</scope>
    <source>
        <strain evidence="2 3">CBS 515.97</strain>
    </source>
</reference>
<proteinExistence type="predicted"/>
<feature type="compositionally biased region" description="Basic and acidic residues" evidence="1">
    <location>
        <begin position="152"/>
        <end position="162"/>
    </location>
</feature>
<dbReference type="GO" id="GO:0005634">
    <property type="term" value="C:nucleus"/>
    <property type="evidence" value="ECO:0007669"/>
    <property type="project" value="TreeGrafter"/>
</dbReference>
<evidence type="ECO:0000313" key="2">
    <source>
        <dbReference type="EMBL" id="TDZ36920.1"/>
    </source>
</evidence>
<name>A0A4R8QGD1_9PEZI</name>
<sequence length="424" mass="46880">MAPSDKKLETELLKTVREVFASDQDEFTVNLIRKRVETDLELDEGFFSSPKWKDRSKKLIKTLAAELVEDNAEPESKSSPAPEEKDETEDVEDAKPKKAGKRQSTETSPPPKRRKRAPLAKKADTVEDEGDEDDVNGEPKSKKAAPKKKSRPKVESDEEPRPVKPTSPEGRNGDAKRDESDSDALSSPPDSDDEKEGSGIEKSPDDKDEVSAKASVKEKEDDKPTEKESEGQPLVDDTTSELSDVVDEPPKPKRKKKEAGDGTKAPKAKKPTASSEDPDDVEIKKLQSQLVKCGIRKIWGIELKQCGDNKKARIKHLKEMLKEVGMDGRFSEAKAREIKERKELADELAAVTEMNANWGAGGRSSRSKARELPSKMTKEDLPCEVKGEEEEEDDEDNGAAVSSRARGKARADLAFLGDDDEESD</sequence>
<evidence type="ECO:0000256" key="1">
    <source>
        <dbReference type="SAM" id="MobiDB-lite"/>
    </source>
</evidence>
<gene>
    <name evidence="2" type="ORF">C8035_v006469</name>
</gene>
<feature type="region of interest" description="Disordered" evidence="1">
    <location>
        <begin position="67"/>
        <end position="282"/>
    </location>
</feature>
<dbReference type="Proteomes" id="UP000295083">
    <property type="component" value="Unassembled WGS sequence"/>
</dbReference>
<dbReference type="PANTHER" id="PTHR15410:SF2">
    <property type="entry name" value="HIRA-INTERACTING PROTEIN 3"/>
    <property type="match status" value="1"/>
</dbReference>
<accession>A0A4R8QGD1</accession>
<feature type="compositionally biased region" description="Acidic residues" evidence="1">
    <location>
        <begin position="126"/>
        <end position="136"/>
    </location>
</feature>
<dbReference type="EMBL" id="QAPG01000028">
    <property type="protein sequence ID" value="TDZ36920.1"/>
    <property type="molecule type" value="Genomic_DNA"/>
</dbReference>
<evidence type="ECO:0008006" key="4">
    <source>
        <dbReference type="Google" id="ProtNLM"/>
    </source>
</evidence>
<dbReference type="PANTHER" id="PTHR15410">
    <property type="entry name" value="HIRA-INTERACTING PROTEIN 3"/>
    <property type="match status" value="1"/>
</dbReference>
<feature type="compositionally biased region" description="Basic and acidic residues" evidence="1">
    <location>
        <begin position="196"/>
        <end position="230"/>
    </location>
</feature>
<feature type="compositionally biased region" description="Basic residues" evidence="1">
    <location>
        <begin position="142"/>
        <end position="151"/>
    </location>
</feature>
<keyword evidence="3" id="KW-1185">Reference proteome</keyword>